<dbReference type="CDD" id="cd01335">
    <property type="entry name" value="Radical_SAM"/>
    <property type="match status" value="1"/>
</dbReference>
<feature type="binding site" evidence="16">
    <location>
        <position position="205"/>
    </location>
    <ligand>
        <name>S-adenosyl-L-methionine</name>
        <dbReference type="ChEBI" id="CHEBI:59789"/>
        <label>2</label>
    </ligand>
</feature>
<dbReference type="GO" id="GO:0046872">
    <property type="term" value="F:metal ion binding"/>
    <property type="evidence" value="ECO:0007669"/>
    <property type="project" value="UniProtKB-KW"/>
</dbReference>
<evidence type="ECO:0000256" key="4">
    <source>
        <dbReference type="ARBA" id="ARBA00011245"/>
    </source>
</evidence>
<dbReference type="PIRSF" id="PIRSF000167">
    <property type="entry name" value="HemN"/>
    <property type="match status" value="1"/>
</dbReference>
<keyword evidence="5 15" id="KW-0004">4Fe-4S</keyword>
<keyword evidence="12 15" id="KW-0627">Porphyrin biosynthesis</keyword>
<dbReference type="Pfam" id="PF06969">
    <property type="entry name" value="HemN_C"/>
    <property type="match status" value="1"/>
</dbReference>
<comment type="function">
    <text evidence="13">Involved in the heme biosynthesis. Catalyzes the anaerobic oxidative decarboxylation of propionate groups of rings A and B of coproporphyrinogen III to yield the vinyl groups in protoporphyrinogen IX.</text>
</comment>
<dbReference type="EMBL" id="AWWI01000096">
    <property type="protein sequence ID" value="PIL19556.1"/>
    <property type="molecule type" value="Genomic_DNA"/>
</dbReference>
<proteinExistence type="inferred from homology"/>
<feature type="binding site" evidence="16">
    <location>
        <position position="108"/>
    </location>
    <ligand>
        <name>S-adenosyl-L-methionine</name>
        <dbReference type="ChEBI" id="CHEBI:59789"/>
        <label>1</label>
    </ligand>
</feature>
<feature type="binding site" evidence="16">
    <location>
        <position position="325"/>
    </location>
    <ligand>
        <name>S-adenosyl-L-methionine</name>
        <dbReference type="ChEBI" id="CHEBI:59789"/>
        <label>1</label>
    </ligand>
</feature>
<feature type="binding site" evidence="16">
    <location>
        <position position="141"/>
    </location>
    <ligand>
        <name>S-adenosyl-L-methionine</name>
        <dbReference type="ChEBI" id="CHEBI:59789"/>
        <label>1</label>
    </ligand>
</feature>
<dbReference type="SFLD" id="SFLDG01065">
    <property type="entry name" value="anaerobic_coproporphyrinogen-I"/>
    <property type="match status" value="1"/>
</dbReference>
<dbReference type="EC" id="1.3.98.3" evidence="15"/>
<keyword evidence="7 15" id="KW-0949">S-adenosyl-L-methionine</keyword>
<comment type="cofactor">
    <cofactor evidence="15 17">
        <name>[4Fe-4S] cluster</name>
        <dbReference type="ChEBI" id="CHEBI:49883"/>
    </cofactor>
    <text evidence="15 17">Binds 1 [4Fe-4S] cluster. The cluster is coordinated with 3 cysteines and an exchangeable S-adenosyl-L-methionine.</text>
</comment>
<accession>A0A2G8RD96</accession>
<feature type="binding site" evidence="17">
    <location>
        <position position="64"/>
    </location>
    <ligand>
        <name>[4Fe-4S] cluster</name>
        <dbReference type="ChEBI" id="CHEBI:49883"/>
        <note>4Fe-4S-S-AdoMet</note>
    </ligand>
</feature>
<evidence type="ECO:0000256" key="3">
    <source>
        <dbReference type="ARBA" id="ARBA00005493"/>
    </source>
</evidence>
<comment type="catalytic activity">
    <reaction evidence="14 15">
        <text>coproporphyrinogen III + 2 S-adenosyl-L-methionine = protoporphyrinogen IX + 2 5'-deoxyadenosine + 2 L-methionine + 2 CO2</text>
        <dbReference type="Rhea" id="RHEA:15425"/>
        <dbReference type="ChEBI" id="CHEBI:16526"/>
        <dbReference type="ChEBI" id="CHEBI:17319"/>
        <dbReference type="ChEBI" id="CHEBI:57307"/>
        <dbReference type="ChEBI" id="CHEBI:57309"/>
        <dbReference type="ChEBI" id="CHEBI:57844"/>
        <dbReference type="ChEBI" id="CHEBI:59789"/>
        <dbReference type="EC" id="1.3.98.3"/>
    </reaction>
</comment>
<dbReference type="SUPFAM" id="SSF102114">
    <property type="entry name" value="Radical SAM enzymes"/>
    <property type="match status" value="1"/>
</dbReference>
<protein>
    <recommendedName>
        <fullName evidence="15">Coproporphyrinogen-III oxidase</fullName>
        <ecNumber evidence="15">1.3.98.3</ecNumber>
    </recommendedName>
</protein>
<comment type="pathway">
    <text evidence="2 15">Porphyrin-containing compound metabolism; protoporphyrin-IX biosynthesis; protoporphyrinogen-IX from coproporphyrinogen-III (AdoMet route): step 1/1.</text>
</comment>
<name>A0A2G8RD96_9RHOB</name>
<evidence type="ECO:0000256" key="12">
    <source>
        <dbReference type="ARBA" id="ARBA00023244"/>
    </source>
</evidence>
<evidence type="ECO:0000256" key="10">
    <source>
        <dbReference type="ARBA" id="ARBA00023004"/>
    </source>
</evidence>
<evidence type="ECO:0000256" key="17">
    <source>
        <dbReference type="PIRSR" id="PIRSR000167-2"/>
    </source>
</evidence>
<dbReference type="Gene3D" id="1.10.10.920">
    <property type="match status" value="1"/>
</dbReference>
<evidence type="ECO:0000256" key="6">
    <source>
        <dbReference type="ARBA" id="ARBA00022490"/>
    </source>
</evidence>
<dbReference type="GO" id="GO:0006782">
    <property type="term" value="P:protoporphyrinogen IX biosynthetic process"/>
    <property type="evidence" value="ECO:0007669"/>
    <property type="project" value="UniProtKB-UniPathway"/>
</dbReference>
<evidence type="ECO:0000256" key="15">
    <source>
        <dbReference type="PIRNR" id="PIRNR000167"/>
    </source>
</evidence>
<dbReference type="Pfam" id="PF04055">
    <property type="entry name" value="Radical_SAM"/>
    <property type="match status" value="1"/>
</dbReference>
<dbReference type="AlphaFoldDB" id="A0A2G8RD96"/>
<dbReference type="PROSITE" id="PS51918">
    <property type="entry name" value="RADICAL_SAM"/>
    <property type="match status" value="1"/>
</dbReference>
<sequence>MMDSVYNRYASRATPRYTSYPTAPHFQKGFAETRYRDWLSDLDVNDPISLYLHVPFCRQMCWYCGCNMKLASRYGPVADYAQMLRKEVALTAEALPGRMTISHLHWGGGTPTALSPDDLQGLMQDVRARWVFTPDAEIAIESDPRTLTAEMAARIGELGFNRASFGVQEFNMHVQKAINRVQPPDMVRRSVEQLRAAGVSGINFDLIYGLPFQTAANLLETVKLSAAMRPDRVALFGYAHVPWMAKNQRMIKDASLPGAEERAAQAAAAAEAMVAEGYIAIGLDHFALPADALAVAAHAGQLRRNFQGYTTDQAETLIGMGATSIGRTPSGYVQNITEIGAWSRAVSNGHLPVAKGLPFVQDDRLRGEVIERLMCDGHVDAVAVGQEHNAPEGWWCDAFHRLEEMQADGLLTLCQGKVQMTSRGRPLVRIAAAAFDVYLQDSVARHSVAV</sequence>
<dbReference type="SFLD" id="SFLDS00029">
    <property type="entry name" value="Radical_SAM"/>
    <property type="match status" value="1"/>
</dbReference>
<feature type="binding site" evidence="17">
    <location>
        <position position="61"/>
    </location>
    <ligand>
        <name>[4Fe-4S] cluster</name>
        <dbReference type="ChEBI" id="CHEBI:49883"/>
        <note>4Fe-4S-S-AdoMet</note>
    </ligand>
</feature>
<evidence type="ECO:0000313" key="20">
    <source>
        <dbReference type="Proteomes" id="UP000231259"/>
    </source>
</evidence>
<dbReference type="InterPro" id="IPR023404">
    <property type="entry name" value="rSAM_horseshoe"/>
</dbReference>
<keyword evidence="9 15" id="KW-0560">Oxidoreductase</keyword>
<dbReference type="GO" id="GO:0005737">
    <property type="term" value="C:cytoplasm"/>
    <property type="evidence" value="ECO:0007669"/>
    <property type="project" value="UniProtKB-SubCell"/>
</dbReference>
<keyword evidence="11 15" id="KW-0411">Iron-sulfur</keyword>
<feature type="binding site" evidence="16">
    <location>
        <position position="180"/>
    </location>
    <ligand>
        <name>S-adenosyl-L-methionine</name>
        <dbReference type="ChEBI" id="CHEBI:59789"/>
        <label>2</label>
    </ligand>
</feature>
<evidence type="ECO:0000256" key="11">
    <source>
        <dbReference type="ARBA" id="ARBA00023014"/>
    </source>
</evidence>
<evidence type="ECO:0000259" key="18">
    <source>
        <dbReference type="PROSITE" id="PS51918"/>
    </source>
</evidence>
<evidence type="ECO:0000256" key="5">
    <source>
        <dbReference type="ARBA" id="ARBA00022485"/>
    </source>
</evidence>
<dbReference type="GO" id="GO:0004109">
    <property type="term" value="F:coproporphyrinogen oxidase activity"/>
    <property type="evidence" value="ECO:0007669"/>
    <property type="project" value="InterPro"/>
</dbReference>
<dbReference type="InterPro" id="IPR007197">
    <property type="entry name" value="rSAM"/>
</dbReference>
<comment type="subcellular location">
    <subcellularLocation>
        <location evidence="1 15">Cytoplasm</location>
    </subcellularLocation>
</comment>
<feature type="binding site" evidence="16">
    <location>
        <begin position="63"/>
        <end position="65"/>
    </location>
    <ligand>
        <name>S-adenosyl-L-methionine</name>
        <dbReference type="ChEBI" id="CHEBI:59789"/>
        <label>2</label>
    </ligand>
</feature>
<dbReference type="InterPro" id="IPR058240">
    <property type="entry name" value="rSAM_sf"/>
</dbReference>
<dbReference type="SMART" id="SM00729">
    <property type="entry name" value="Elp3"/>
    <property type="match status" value="1"/>
</dbReference>
<keyword evidence="20" id="KW-1185">Reference proteome</keyword>
<feature type="binding site" evidence="16">
    <location>
        <position position="168"/>
    </location>
    <ligand>
        <name>S-adenosyl-L-methionine</name>
        <dbReference type="ChEBI" id="CHEBI:59789"/>
        <label>2</label>
    </ligand>
</feature>
<gene>
    <name evidence="19" type="ORF">P775_13615</name>
</gene>
<evidence type="ECO:0000256" key="14">
    <source>
        <dbReference type="ARBA" id="ARBA00048321"/>
    </source>
</evidence>
<dbReference type="InterPro" id="IPR006638">
    <property type="entry name" value="Elp3/MiaA/NifB-like_rSAM"/>
</dbReference>
<keyword evidence="8 15" id="KW-0479">Metal-binding</keyword>
<dbReference type="Proteomes" id="UP000231259">
    <property type="component" value="Unassembled WGS sequence"/>
</dbReference>
<feature type="binding site" evidence="16">
    <location>
        <position position="239"/>
    </location>
    <ligand>
        <name>S-adenosyl-L-methionine</name>
        <dbReference type="ChEBI" id="CHEBI:59789"/>
        <label>2</label>
    </ligand>
</feature>
<dbReference type="UniPathway" id="UPA00251">
    <property type="reaction ID" value="UER00323"/>
</dbReference>
<dbReference type="PANTHER" id="PTHR13932:SF6">
    <property type="entry name" value="OXYGEN-INDEPENDENT COPROPORPHYRINOGEN III OXIDASE"/>
    <property type="match status" value="1"/>
</dbReference>
<evidence type="ECO:0000313" key="19">
    <source>
        <dbReference type="EMBL" id="PIL19556.1"/>
    </source>
</evidence>
<comment type="similarity">
    <text evidence="3 15">Belongs to the anaerobic coproporphyrinogen-III oxidase family.</text>
</comment>
<evidence type="ECO:0000256" key="9">
    <source>
        <dbReference type="ARBA" id="ARBA00023002"/>
    </source>
</evidence>
<dbReference type="GO" id="GO:0051539">
    <property type="term" value="F:4 iron, 4 sulfur cluster binding"/>
    <property type="evidence" value="ECO:0007669"/>
    <property type="project" value="UniProtKB-KW"/>
</dbReference>
<evidence type="ECO:0000256" key="7">
    <source>
        <dbReference type="ARBA" id="ARBA00022691"/>
    </source>
</evidence>
<evidence type="ECO:0000256" key="2">
    <source>
        <dbReference type="ARBA" id="ARBA00004785"/>
    </source>
</evidence>
<dbReference type="InterPro" id="IPR010723">
    <property type="entry name" value="HemN_C"/>
</dbReference>
<reference evidence="19 20" key="1">
    <citation type="submission" date="2013-09" db="EMBL/GenBank/DDBJ databases">
        <title>Genome sequencing of Phaeobacter antarcticus sp. nov. SM1211.</title>
        <authorList>
            <person name="Zhang X.-Y."/>
            <person name="Liu C."/>
            <person name="Chen X.-L."/>
            <person name="Xie B.-B."/>
            <person name="Qin Q.-L."/>
            <person name="Rong J.-C."/>
            <person name="Zhang Y.-Z."/>
        </authorList>
    </citation>
    <scope>NUCLEOTIDE SEQUENCE [LARGE SCALE GENOMIC DNA]</scope>
    <source>
        <strain evidence="19 20">SM1211</strain>
    </source>
</reference>
<dbReference type="InterPro" id="IPR034505">
    <property type="entry name" value="Coproporphyrinogen-III_oxidase"/>
</dbReference>
<comment type="subunit">
    <text evidence="4">Monomer.</text>
</comment>
<feature type="binding site" evidence="17">
    <location>
        <position position="57"/>
    </location>
    <ligand>
        <name>[4Fe-4S] cluster</name>
        <dbReference type="ChEBI" id="CHEBI:49883"/>
        <note>4Fe-4S-S-AdoMet</note>
    </ligand>
</feature>
<feature type="binding site" evidence="16">
    <location>
        <begin position="109"/>
        <end position="110"/>
    </location>
    <ligand>
        <name>S-adenosyl-L-methionine</name>
        <dbReference type="ChEBI" id="CHEBI:59789"/>
        <label>2</label>
    </ligand>
</feature>
<dbReference type="InterPro" id="IPR004558">
    <property type="entry name" value="Coprogen_oxidase_HemN"/>
</dbReference>
<keyword evidence="6 15" id="KW-0963">Cytoplasm</keyword>
<dbReference type="RefSeq" id="WP_245875683.1">
    <property type="nucleotide sequence ID" value="NZ_AWWI01000096.1"/>
</dbReference>
<evidence type="ECO:0000256" key="8">
    <source>
        <dbReference type="ARBA" id="ARBA00022723"/>
    </source>
</evidence>
<organism evidence="19 20">
    <name type="scientific">Puniceibacterium antarcticum</name>
    <dbReference type="NCBI Taxonomy" id="1206336"/>
    <lineage>
        <taxon>Bacteria</taxon>
        <taxon>Pseudomonadati</taxon>
        <taxon>Pseudomonadota</taxon>
        <taxon>Alphaproteobacteria</taxon>
        <taxon>Rhodobacterales</taxon>
        <taxon>Paracoccaceae</taxon>
        <taxon>Puniceibacterium</taxon>
    </lineage>
</organism>
<evidence type="ECO:0000256" key="16">
    <source>
        <dbReference type="PIRSR" id="PIRSR000167-1"/>
    </source>
</evidence>
<feature type="binding site" evidence="16">
    <location>
        <position position="51"/>
    </location>
    <ligand>
        <name>S-adenosyl-L-methionine</name>
        <dbReference type="ChEBI" id="CHEBI:59789"/>
        <label>1</label>
    </ligand>
</feature>
<keyword evidence="10 15" id="KW-0408">Iron</keyword>
<comment type="caution">
    <text evidence="19">The sequence shown here is derived from an EMBL/GenBank/DDBJ whole genome shotgun (WGS) entry which is preliminary data.</text>
</comment>
<evidence type="ECO:0000256" key="1">
    <source>
        <dbReference type="ARBA" id="ARBA00004496"/>
    </source>
</evidence>
<dbReference type="GO" id="GO:0051989">
    <property type="term" value="F:coproporphyrinogen dehydrogenase activity"/>
    <property type="evidence" value="ECO:0007669"/>
    <property type="project" value="UniProtKB-EC"/>
</dbReference>
<feature type="domain" description="Radical SAM core" evidence="18">
    <location>
        <begin position="42"/>
        <end position="276"/>
    </location>
</feature>
<dbReference type="NCBIfam" id="TIGR00538">
    <property type="entry name" value="hemN"/>
    <property type="match status" value="1"/>
</dbReference>
<dbReference type="Gene3D" id="3.80.30.20">
    <property type="entry name" value="tm_1862 like domain"/>
    <property type="match status" value="1"/>
</dbReference>
<evidence type="ECO:0000256" key="13">
    <source>
        <dbReference type="ARBA" id="ARBA00024295"/>
    </source>
</evidence>
<dbReference type="PANTHER" id="PTHR13932">
    <property type="entry name" value="COPROPORPHYRINIGEN III OXIDASE"/>
    <property type="match status" value="1"/>
</dbReference>